<gene>
    <name evidence="1" type="ORF">H8L32_16295</name>
</gene>
<name>A0ABR6ZT77_9BURK</name>
<keyword evidence="2" id="KW-1185">Reference proteome</keyword>
<sequence length="502" mass="53625">MKKIIPQRRFSISAAAVIAIAVMGIITALPSIAQAQQNPLPSPVVCNASSTWVSNPSLPGDVQNTDNCSFQQYMWQTLLYLVQPVAAGSKVRQFETFMPSYGIFVDPGKTPTPWGKTPKPTYCKGPSTLKQSYVFSNLTLQAGVGQALIDKSLNRVFYGVSVNKPAYDFITGCGLQEAQCSLSLAPDLVDPVGYKVVDIPNLYPNLAFPTGAMELKTAWKILTPDEVTGNTFFTTKGSVQAPGKTCMENVNLGLVGMHIVSKTPSQPEFIWGTFEHRNNAPYCSNTSAPPPLGGNWTFYNPNCTGSSCTTNHYAEGKATQVCTMHPWGDPTLGTMPNNLTCGSTPPPGYICDPDTQKFVIQPTTANLQALDLSVKAMLTALPAGDANKLWANYSLVGNVWTAKGTLPPSVQVQVGSLSGANNSMETYVQNGVSNIQNPYNCFSCHNLDGKNKGQALADAVKVQLPPAGLSHIFNLLNLKTKGCSTGVLPSNPMCVANGGPTK</sequence>
<comment type="caution">
    <text evidence="1">The sequence shown here is derived from an EMBL/GenBank/DDBJ whole genome shotgun (WGS) entry which is preliminary data.</text>
</comment>
<dbReference type="RefSeq" id="WP_186948323.1">
    <property type="nucleotide sequence ID" value="NZ_JACOGF010000008.1"/>
</dbReference>
<proteinExistence type="predicted"/>
<evidence type="ECO:0008006" key="3">
    <source>
        <dbReference type="Google" id="ProtNLM"/>
    </source>
</evidence>
<evidence type="ECO:0000313" key="2">
    <source>
        <dbReference type="Proteomes" id="UP000650424"/>
    </source>
</evidence>
<evidence type="ECO:0000313" key="1">
    <source>
        <dbReference type="EMBL" id="MBC3919053.1"/>
    </source>
</evidence>
<dbReference type="Proteomes" id="UP000650424">
    <property type="component" value="Unassembled WGS sequence"/>
</dbReference>
<organism evidence="1 2">
    <name type="scientific">Undibacterium hunanense</name>
    <dbReference type="NCBI Taxonomy" id="2762292"/>
    <lineage>
        <taxon>Bacteria</taxon>
        <taxon>Pseudomonadati</taxon>
        <taxon>Pseudomonadota</taxon>
        <taxon>Betaproteobacteria</taxon>
        <taxon>Burkholderiales</taxon>
        <taxon>Oxalobacteraceae</taxon>
        <taxon>Undibacterium</taxon>
    </lineage>
</organism>
<accession>A0ABR6ZT77</accession>
<reference evidence="1 2" key="1">
    <citation type="submission" date="2020-08" db="EMBL/GenBank/DDBJ databases">
        <title>Novel species isolated from subtropical streams in China.</title>
        <authorList>
            <person name="Lu H."/>
        </authorList>
    </citation>
    <scope>NUCLEOTIDE SEQUENCE [LARGE SCALE GENOMIC DNA]</scope>
    <source>
        <strain evidence="1 2">CY18W</strain>
    </source>
</reference>
<dbReference type="EMBL" id="JACOGF010000008">
    <property type="protein sequence ID" value="MBC3919053.1"/>
    <property type="molecule type" value="Genomic_DNA"/>
</dbReference>
<protein>
    <recommendedName>
        <fullName evidence="3">Cytochrome c family protein</fullName>
    </recommendedName>
</protein>